<dbReference type="PROSITE" id="PS51257">
    <property type="entry name" value="PROKAR_LIPOPROTEIN"/>
    <property type="match status" value="1"/>
</dbReference>
<feature type="signal peptide" evidence="2">
    <location>
        <begin position="1"/>
        <end position="18"/>
    </location>
</feature>
<evidence type="ECO:0000256" key="1">
    <source>
        <dbReference type="SAM" id="MobiDB-lite"/>
    </source>
</evidence>
<protein>
    <recommendedName>
        <fullName evidence="5">Lipoprotein</fullName>
    </recommendedName>
</protein>
<accession>A0A9Q9CRR1</accession>
<dbReference type="RefSeq" id="WP_212724882.1">
    <property type="nucleotide sequence ID" value="NZ_CP071250.1"/>
</dbReference>
<evidence type="ECO:0008006" key="5">
    <source>
        <dbReference type="Google" id="ProtNLM"/>
    </source>
</evidence>
<keyword evidence="2" id="KW-0732">Signal</keyword>
<gene>
    <name evidence="3" type="ORF">J0J70_05820</name>
</gene>
<proteinExistence type="predicted"/>
<evidence type="ECO:0000313" key="4">
    <source>
        <dbReference type="Proteomes" id="UP001058072"/>
    </source>
</evidence>
<feature type="chain" id="PRO_5040107380" description="Lipoprotein" evidence="2">
    <location>
        <begin position="19"/>
        <end position="190"/>
    </location>
</feature>
<evidence type="ECO:0000313" key="3">
    <source>
        <dbReference type="EMBL" id="UUF09467.1"/>
    </source>
</evidence>
<dbReference type="AlphaFoldDB" id="A0A9Q9CRR1"/>
<reference evidence="3" key="1">
    <citation type="submission" date="2021-03" db="EMBL/GenBank/DDBJ databases">
        <title>Comparative Genomics and Metabolomics in the genus Turicibacter.</title>
        <authorList>
            <person name="Maki J."/>
            <person name="Looft T."/>
        </authorList>
    </citation>
    <scope>NUCLEOTIDE SEQUENCE</scope>
    <source>
        <strain evidence="3">ISU324</strain>
    </source>
</reference>
<name>A0A9Q9CRR1_9FIRM</name>
<organism evidence="3 4">
    <name type="scientific">Turicibacter bilis</name>
    <dbReference type="NCBI Taxonomy" id="2735723"/>
    <lineage>
        <taxon>Bacteria</taxon>
        <taxon>Bacillati</taxon>
        <taxon>Bacillota</taxon>
        <taxon>Erysipelotrichia</taxon>
        <taxon>Erysipelotrichales</taxon>
        <taxon>Turicibacteraceae</taxon>
        <taxon>Turicibacter</taxon>
    </lineage>
</organism>
<dbReference type="Proteomes" id="UP001058072">
    <property type="component" value="Chromosome"/>
</dbReference>
<evidence type="ECO:0000256" key="2">
    <source>
        <dbReference type="SAM" id="SignalP"/>
    </source>
</evidence>
<dbReference type="EMBL" id="CP071250">
    <property type="protein sequence ID" value="UUF09467.1"/>
    <property type="molecule type" value="Genomic_DNA"/>
</dbReference>
<feature type="region of interest" description="Disordered" evidence="1">
    <location>
        <begin position="23"/>
        <end position="48"/>
    </location>
</feature>
<sequence>MKRLLMTLFIGLALVACSNTKTDTTDQNNANQNNTTQNQNNNDTTTDQTADADVKYLEDLGYKDVKVATGTNAHQTYKLNEATAVDQNIYGQWFFTWVEPAEYVEKDVNVQQYTATKHNKNYDVFVMTDANQNVIGGYYYEAGQTMNEAKILDEKHTPRIVKDFESTWNRLFNINQTNSTDTTDTQGQNR</sequence>